<dbReference type="Proteomes" id="UP000502665">
    <property type="component" value="Chromosome"/>
</dbReference>
<dbReference type="SUPFAM" id="SSF51338">
    <property type="entry name" value="Composite domain of metallo-dependent hydrolases"/>
    <property type="match status" value="1"/>
</dbReference>
<dbReference type="Gene3D" id="3.20.20.140">
    <property type="entry name" value="Metal-dependent hydrolases"/>
    <property type="match status" value="1"/>
</dbReference>
<dbReference type="Gene3D" id="2.30.40.10">
    <property type="entry name" value="Urease, subunit C, domain 1"/>
    <property type="match status" value="1"/>
</dbReference>
<name>A0A6M4WKS3_9ACTN</name>
<gene>
    <name evidence="2" type="ORF">G9272_05305</name>
</gene>
<dbReference type="InterPro" id="IPR032466">
    <property type="entry name" value="Metal_Hydrolase"/>
</dbReference>
<organism evidence="2 3">
    <name type="scientific">Streptomyces asoensis</name>
    <dbReference type="NCBI Taxonomy" id="249586"/>
    <lineage>
        <taxon>Bacteria</taxon>
        <taxon>Bacillati</taxon>
        <taxon>Actinomycetota</taxon>
        <taxon>Actinomycetes</taxon>
        <taxon>Kitasatosporales</taxon>
        <taxon>Streptomycetaceae</taxon>
        <taxon>Streptomyces</taxon>
    </lineage>
</organism>
<proteinExistence type="predicted"/>
<evidence type="ECO:0000259" key="1">
    <source>
        <dbReference type="Pfam" id="PF01979"/>
    </source>
</evidence>
<dbReference type="InterPro" id="IPR051781">
    <property type="entry name" value="Metallo-dep_Hydrolase"/>
</dbReference>
<evidence type="ECO:0000313" key="2">
    <source>
        <dbReference type="EMBL" id="QJS99784.1"/>
    </source>
</evidence>
<reference evidence="2" key="1">
    <citation type="submission" date="2020-03" db="EMBL/GenBank/DDBJ databases">
        <title>Molecular networking-based the target discovery of potent antiproliferative macrolactams: 5/6/7/16 polycyclic ansamycins and glycosylated trienomycin from Streptomyces cacaoi subsp. asoensis.</title>
        <authorList>
            <person name="Liu L.-L."/>
        </authorList>
    </citation>
    <scope>NUCLEOTIDE SEQUENCE [LARGE SCALE GENOMIC DNA]</scope>
    <source>
        <strain evidence="2">H2S5</strain>
    </source>
</reference>
<dbReference type="InterPro" id="IPR006680">
    <property type="entry name" value="Amidohydro-rel"/>
</dbReference>
<feature type="domain" description="Amidohydrolase-related" evidence="1">
    <location>
        <begin position="55"/>
        <end position="401"/>
    </location>
</feature>
<dbReference type="Pfam" id="PF01979">
    <property type="entry name" value="Amidohydro_1"/>
    <property type="match status" value="1"/>
</dbReference>
<dbReference type="EMBL" id="CP049838">
    <property type="protein sequence ID" value="QJS99784.1"/>
    <property type="molecule type" value="Genomic_DNA"/>
</dbReference>
<dbReference type="SUPFAM" id="SSF51556">
    <property type="entry name" value="Metallo-dependent hydrolases"/>
    <property type="match status" value="1"/>
</dbReference>
<dbReference type="AlphaFoldDB" id="A0A6M4WKS3"/>
<dbReference type="GO" id="GO:0016810">
    <property type="term" value="F:hydrolase activity, acting on carbon-nitrogen (but not peptide) bonds"/>
    <property type="evidence" value="ECO:0007669"/>
    <property type="project" value="InterPro"/>
</dbReference>
<dbReference type="RefSeq" id="WP_171395437.1">
    <property type="nucleotide sequence ID" value="NZ_CP049838.1"/>
</dbReference>
<dbReference type="PANTHER" id="PTHR43135:SF3">
    <property type="entry name" value="ALPHA-D-RIBOSE 1-METHYLPHOSPHONATE 5-TRIPHOSPHATE DIPHOSPHATASE"/>
    <property type="match status" value="1"/>
</dbReference>
<evidence type="ECO:0000313" key="3">
    <source>
        <dbReference type="Proteomes" id="UP000502665"/>
    </source>
</evidence>
<keyword evidence="3" id="KW-1185">Reference proteome</keyword>
<accession>A0A6M4WKS3</accession>
<dbReference type="PANTHER" id="PTHR43135">
    <property type="entry name" value="ALPHA-D-RIBOSE 1-METHYLPHOSPHONATE 5-TRIPHOSPHATE DIPHOSPHATASE"/>
    <property type="match status" value="1"/>
</dbReference>
<protein>
    <submittedName>
        <fullName evidence="2">Amidohydrolase family protein</fullName>
    </submittedName>
</protein>
<dbReference type="InterPro" id="IPR011059">
    <property type="entry name" value="Metal-dep_hydrolase_composite"/>
</dbReference>
<sequence length="406" mass="43441">MNPTLFTDVQVFDGTGRDPFPAEVLVEGNRITAVTDRLKRDRRAAARVIDGGGGTLLPGLVDAHAHLGFGSTVEHRSPRRDEPVEEKALLVAHAGRVLLDHGITSAYSGGNRLPGTEIAARKAFAEGWMPGPRLRAASWEGSAGMVEPGVYDFPGVEGRASDPDSVARFVTDMAELGVDIVKLSLSGESAVVQGTSRIVQFTGEEVAAAAQAAQQHGVWLTAHAHAAESIKMAVRHGVRAVYHCTFADEEALDLLEAARDRVFVAPTPGIVHANLHEAGSEPEPGMEVQATADAVREVVPELVRRGIRVVPGGDYGFAWNPVGRNLRDLELFVDWFGLTPAETLRAATRHGGQIMGMADELGLIREGFLADLVLVDGDPLAEIGILQDRDRLRAIMKDGKLHKAPA</sequence>